<dbReference type="Proteomes" id="UP000319010">
    <property type="component" value="Unassembled WGS sequence"/>
</dbReference>
<dbReference type="RefSeq" id="WP_141423535.1">
    <property type="nucleotide sequence ID" value="NZ_JASPFB010000001.1"/>
</dbReference>
<organism evidence="2 3">
    <name type="scientific">Actinomyces johnsonii</name>
    <dbReference type="NCBI Taxonomy" id="544581"/>
    <lineage>
        <taxon>Bacteria</taxon>
        <taxon>Bacillati</taxon>
        <taxon>Actinomycetota</taxon>
        <taxon>Actinomycetes</taxon>
        <taxon>Actinomycetales</taxon>
        <taxon>Actinomycetaceae</taxon>
        <taxon>Actinomyces</taxon>
    </lineage>
</organism>
<evidence type="ECO:0000313" key="2">
    <source>
        <dbReference type="EMBL" id="TQD44722.1"/>
    </source>
</evidence>
<dbReference type="EMBL" id="VICB01000003">
    <property type="protein sequence ID" value="TQD44722.1"/>
    <property type="molecule type" value="Genomic_DNA"/>
</dbReference>
<evidence type="ECO:0000256" key="1">
    <source>
        <dbReference type="SAM" id="MobiDB-lite"/>
    </source>
</evidence>
<evidence type="ECO:0000313" key="3">
    <source>
        <dbReference type="Proteomes" id="UP000319010"/>
    </source>
</evidence>
<name>A0A508AFW5_9ACTO</name>
<feature type="region of interest" description="Disordered" evidence="1">
    <location>
        <begin position="1"/>
        <end position="36"/>
    </location>
</feature>
<accession>A0A508AFW5</accession>
<gene>
    <name evidence="2" type="ORF">FK256_02290</name>
</gene>
<protein>
    <submittedName>
        <fullName evidence="2">Uncharacterized protein</fullName>
    </submittedName>
</protein>
<proteinExistence type="predicted"/>
<sequence length="65" mass="7250">MALFIDHAGSHRWAKDPKPSATDPWIGRHGGTETPDDMILNIDSDIGSHDTDPFRNLNAADLWHD</sequence>
<comment type="caution">
    <text evidence="2">The sequence shown here is derived from an EMBL/GenBank/DDBJ whole genome shotgun (WGS) entry which is preliminary data.</text>
</comment>
<reference evidence="2 3" key="1">
    <citation type="submission" date="2019-06" db="EMBL/GenBank/DDBJ databases">
        <title>Draft genome sequence of Actinomyces johnsonii CCUG 34287T.</title>
        <authorList>
            <person name="Salva-Serra F."/>
            <person name="Cardew S."/>
            <person name="Moore E."/>
        </authorList>
    </citation>
    <scope>NUCLEOTIDE SEQUENCE [LARGE SCALE GENOMIC DNA]</scope>
    <source>
        <strain evidence="2 3">CCUG 34287</strain>
    </source>
</reference>
<dbReference type="AlphaFoldDB" id="A0A508AFW5"/>